<evidence type="ECO:0000313" key="15">
    <source>
        <dbReference type="RefSeq" id="XP_022099745.1"/>
    </source>
</evidence>
<feature type="compositionally biased region" description="Basic and acidic residues" evidence="11">
    <location>
        <begin position="52"/>
        <end position="65"/>
    </location>
</feature>
<dbReference type="Gene3D" id="1.10.10.60">
    <property type="entry name" value="Homeodomain-like"/>
    <property type="match status" value="1"/>
</dbReference>
<dbReference type="KEGG" id="aplc:110984170"/>
<dbReference type="PRINTS" id="PR00031">
    <property type="entry name" value="HTHREPRESSR"/>
</dbReference>
<dbReference type="RefSeq" id="XP_022099745.1">
    <property type="nucleotide sequence ID" value="XM_022244053.1"/>
</dbReference>
<dbReference type="InterPro" id="IPR000047">
    <property type="entry name" value="HTH_motif"/>
</dbReference>
<keyword evidence="4 9" id="KW-0238">DNA-binding</keyword>
<reference evidence="15" key="1">
    <citation type="submission" date="2025-08" db="UniProtKB">
        <authorList>
            <consortium name="RefSeq"/>
        </authorList>
    </citation>
    <scope>IDENTIFICATION</scope>
</reference>
<dbReference type="PROSITE" id="PS50071">
    <property type="entry name" value="HOMEOBOX_2"/>
    <property type="match status" value="1"/>
</dbReference>
<dbReference type="PANTHER" id="PTHR46770:SF1">
    <property type="entry name" value="HOMEOBOX PROTEIN ORTHOPEDIA"/>
    <property type="match status" value="1"/>
</dbReference>
<feature type="domain" description="OAR" evidence="13">
    <location>
        <begin position="335"/>
        <end position="348"/>
    </location>
</feature>
<dbReference type="GO" id="GO:0000981">
    <property type="term" value="F:DNA-binding transcription factor activity, RNA polymerase II-specific"/>
    <property type="evidence" value="ECO:0007669"/>
    <property type="project" value="InterPro"/>
</dbReference>
<sequence length="356" mass="37660">MNGLRLSSPDTSLTDMERVLDHAGVMHVPSDAMLSHTVLSGKMVPSPVNHSNKNDCEGHHGRTLDKMSYGTGNEVSSTPTTTGSPNADGHTNLGGSAGEDDKQVKQKRHRTRFTPAQLNELERNFAKTHYPDIFMREEIAMRVGLTESRVQVWFQNRRAKWKKRKKTTNVFRSPGSLLPSHGLPQFPSAMGAEPFCNFHSNVDSRGWPTSMQMSQMGGASPSLALPPTLPRQGLGQGLSQMGGMGGSGPIGQSAASNLQNLTGGLTAMSGNNHMQSMYQPSFGGVGSAVSSASAVAAGGGGVMPSSPTGNTNASMAGDFSCSAATSDGGDMWRGTSIASLRRRALEHTATINGIFR</sequence>
<dbReference type="InterPro" id="IPR003654">
    <property type="entry name" value="OAR_dom"/>
</dbReference>
<dbReference type="AlphaFoldDB" id="A0A8B7Z4N3"/>
<keyword evidence="3" id="KW-0805">Transcription regulation</keyword>
<name>A0A8B7Z4N3_ACAPL</name>
<protein>
    <recommendedName>
        <fullName evidence="8">Homeobox protein orthopedia</fullName>
    </recommendedName>
</protein>
<evidence type="ECO:0000256" key="5">
    <source>
        <dbReference type="ARBA" id="ARBA00023155"/>
    </source>
</evidence>
<dbReference type="InterPro" id="IPR009057">
    <property type="entry name" value="Homeodomain-like_sf"/>
</dbReference>
<dbReference type="Pfam" id="PF00046">
    <property type="entry name" value="Homeodomain"/>
    <property type="match status" value="1"/>
</dbReference>
<dbReference type="CDD" id="cd00086">
    <property type="entry name" value="homeodomain"/>
    <property type="match status" value="1"/>
</dbReference>
<comment type="subcellular location">
    <subcellularLocation>
        <location evidence="1 9 10">Nucleus</location>
    </subcellularLocation>
</comment>
<proteinExistence type="inferred from homology"/>
<feature type="compositionally biased region" description="Polar residues" evidence="11">
    <location>
        <begin position="70"/>
        <end position="85"/>
    </location>
</feature>
<evidence type="ECO:0000256" key="1">
    <source>
        <dbReference type="ARBA" id="ARBA00004123"/>
    </source>
</evidence>
<dbReference type="Proteomes" id="UP000694845">
    <property type="component" value="Unplaced"/>
</dbReference>
<evidence type="ECO:0000256" key="4">
    <source>
        <dbReference type="ARBA" id="ARBA00023125"/>
    </source>
</evidence>
<evidence type="ECO:0000256" key="9">
    <source>
        <dbReference type="PROSITE-ProRule" id="PRU00108"/>
    </source>
</evidence>
<evidence type="ECO:0000256" key="11">
    <source>
        <dbReference type="SAM" id="MobiDB-lite"/>
    </source>
</evidence>
<keyword evidence="5 9" id="KW-0371">Homeobox</keyword>
<dbReference type="OrthoDB" id="6159439at2759"/>
<dbReference type="GO" id="GO:0003677">
    <property type="term" value="F:DNA binding"/>
    <property type="evidence" value="ECO:0007669"/>
    <property type="project" value="UniProtKB-UniRule"/>
</dbReference>
<dbReference type="PROSITE" id="PS00027">
    <property type="entry name" value="HOMEOBOX_1"/>
    <property type="match status" value="1"/>
</dbReference>
<dbReference type="InterPro" id="IPR001356">
    <property type="entry name" value="HD"/>
</dbReference>
<dbReference type="FunFam" id="1.10.10.60:FF:000719">
    <property type="entry name" value="Homeobox protein orthopedia-like Protein"/>
    <property type="match status" value="1"/>
</dbReference>
<keyword evidence="7 9" id="KW-0539">Nucleus</keyword>
<gene>
    <name evidence="15" type="primary">LOC110984170</name>
</gene>
<dbReference type="OMA" id="MLPGEDI"/>
<evidence type="ECO:0000256" key="7">
    <source>
        <dbReference type="ARBA" id="ARBA00023242"/>
    </source>
</evidence>
<feature type="DNA-binding region" description="Homeobox" evidence="9">
    <location>
        <begin position="106"/>
        <end position="165"/>
    </location>
</feature>
<dbReference type="InterPro" id="IPR017970">
    <property type="entry name" value="Homeobox_CS"/>
</dbReference>
<evidence type="ECO:0000313" key="14">
    <source>
        <dbReference type="Proteomes" id="UP000694845"/>
    </source>
</evidence>
<evidence type="ECO:0000259" key="12">
    <source>
        <dbReference type="PROSITE" id="PS50071"/>
    </source>
</evidence>
<dbReference type="Pfam" id="PF03826">
    <property type="entry name" value="OAR"/>
    <property type="match status" value="1"/>
</dbReference>
<keyword evidence="14" id="KW-1185">Reference proteome</keyword>
<comment type="similarity">
    <text evidence="2">Belongs to the paired homeobox family. Bicoid subfamily.</text>
</comment>
<dbReference type="InterPro" id="IPR051895">
    <property type="entry name" value="OTP_Homeobox"/>
</dbReference>
<dbReference type="SUPFAM" id="SSF46689">
    <property type="entry name" value="Homeodomain-like"/>
    <property type="match status" value="1"/>
</dbReference>
<feature type="domain" description="Homeobox" evidence="12">
    <location>
        <begin position="104"/>
        <end position="164"/>
    </location>
</feature>
<dbReference type="SMART" id="SM00389">
    <property type="entry name" value="HOX"/>
    <property type="match status" value="1"/>
</dbReference>
<evidence type="ECO:0000256" key="3">
    <source>
        <dbReference type="ARBA" id="ARBA00023015"/>
    </source>
</evidence>
<organism evidence="14 15">
    <name type="scientific">Acanthaster planci</name>
    <name type="common">Crown-of-thorns starfish</name>
    <dbReference type="NCBI Taxonomy" id="133434"/>
    <lineage>
        <taxon>Eukaryota</taxon>
        <taxon>Metazoa</taxon>
        <taxon>Echinodermata</taxon>
        <taxon>Eleutherozoa</taxon>
        <taxon>Asterozoa</taxon>
        <taxon>Asteroidea</taxon>
        <taxon>Valvatacea</taxon>
        <taxon>Valvatida</taxon>
        <taxon>Acanthasteridae</taxon>
        <taxon>Acanthaster</taxon>
    </lineage>
</organism>
<evidence type="ECO:0000256" key="6">
    <source>
        <dbReference type="ARBA" id="ARBA00023163"/>
    </source>
</evidence>
<dbReference type="GO" id="GO:0005634">
    <property type="term" value="C:nucleus"/>
    <property type="evidence" value="ECO:0007669"/>
    <property type="project" value="UniProtKB-SubCell"/>
</dbReference>
<keyword evidence="6" id="KW-0804">Transcription</keyword>
<accession>A0A8B7Z4N3</accession>
<dbReference type="PANTHER" id="PTHR46770">
    <property type="entry name" value="HOMEOBOX PROTEIN ORTHOPEDIA"/>
    <property type="match status" value="1"/>
</dbReference>
<evidence type="ECO:0000256" key="8">
    <source>
        <dbReference type="ARBA" id="ARBA00067166"/>
    </source>
</evidence>
<feature type="region of interest" description="Disordered" evidence="11">
    <location>
        <begin position="42"/>
        <end position="109"/>
    </location>
</feature>
<dbReference type="GO" id="GO:0030182">
    <property type="term" value="P:neuron differentiation"/>
    <property type="evidence" value="ECO:0007669"/>
    <property type="project" value="TreeGrafter"/>
</dbReference>
<dbReference type="PROSITE" id="PS50803">
    <property type="entry name" value="OAR"/>
    <property type="match status" value="1"/>
</dbReference>
<evidence type="ECO:0000256" key="2">
    <source>
        <dbReference type="ARBA" id="ARBA00006503"/>
    </source>
</evidence>
<evidence type="ECO:0000256" key="10">
    <source>
        <dbReference type="RuleBase" id="RU000682"/>
    </source>
</evidence>
<evidence type="ECO:0000259" key="13">
    <source>
        <dbReference type="PROSITE" id="PS50803"/>
    </source>
</evidence>
<dbReference type="GeneID" id="110984170"/>